<dbReference type="SUPFAM" id="SSF51197">
    <property type="entry name" value="Clavaminate synthase-like"/>
    <property type="match status" value="1"/>
</dbReference>
<accession>A0ABP7F0A5</accession>
<name>A0ABP7F0A5_9ACTN</name>
<dbReference type="Pfam" id="PF08007">
    <property type="entry name" value="JmjC_2"/>
    <property type="match status" value="1"/>
</dbReference>
<evidence type="ECO:0000313" key="5">
    <source>
        <dbReference type="EMBL" id="GAA3728794.1"/>
    </source>
</evidence>
<evidence type="ECO:0000259" key="4">
    <source>
        <dbReference type="PROSITE" id="PS51184"/>
    </source>
</evidence>
<organism evidence="5 6">
    <name type="scientific">Salinactinospora qingdaonensis</name>
    <dbReference type="NCBI Taxonomy" id="702744"/>
    <lineage>
        <taxon>Bacteria</taxon>
        <taxon>Bacillati</taxon>
        <taxon>Actinomycetota</taxon>
        <taxon>Actinomycetes</taxon>
        <taxon>Streptosporangiales</taxon>
        <taxon>Nocardiopsidaceae</taxon>
        <taxon>Salinactinospora</taxon>
    </lineage>
</organism>
<evidence type="ECO:0000256" key="3">
    <source>
        <dbReference type="ARBA" id="ARBA00023004"/>
    </source>
</evidence>
<dbReference type="EMBL" id="BAABDD010000002">
    <property type="protein sequence ID" value="GAA3728794.1"/>
    <property type="molecule type" value="Genomic_DNA"/>
</dbReference>
<gene>
    <name evidence="5" type="ORF">GCM10022402_06790</name>
</gene>
<evidence type="ECO:0000313" key="6">
    <source>
        <dbReference type="Proteomes" id="UP001500908"/>
    </source>
</evidence>
<dbReference type="InterPro" id="IPR003347">
    <property type="entry name" value="JmjC_dom"/>
</dbReference>
<dbReference type="Proteomes" id="UP001500908">
    <property type="component" value="Unassembled WGS sequence"/>
</dbReference>
<protein>
    <recommendedName>
        <fullName evidence="4">JmjC domain-containing protein</fullName>
    </recommendedName>
</protein>
<dbReference type="PANTHER" id="PTHR13096">
    <property type="entry name" value="MINA53 MYC INDUCED NUCLEAR ANTIGEN"/>
    <property type="match status" value="1"/>
</dbReference>
<sequence length="395" mass="44437">MVTDYLFTETLREAVGAESLEDKLSREVVFADLGAAAVAPLLDFAALNEILSTRPLEPPRLRLHREGSPVPVERYTETGESSGRSRRLIRPDALYAQLREGASMVLDGIDRLHPPIGAATDDLMRLVRERAQVNLYLIWGDSHGFDTHWDDHDTFVVQVVGTKSWQVHGQGSRAYPMKVDADHSHEPPGHTLWEGVLRPGHVLHVPRGWWHTVKGTGDVSMHLTFGFTRATGIDWARSLLERLHDVEFMRQDLPRFASAEERRKHQHELVRTLTDLAERHNLDSFLADRDARFPRRQSFSLPWAVDGAAPQPETVVEFTAILPPAVERESDTGKVALTVAGRRYRLPGETEAVVRELARHHRLTVGELAERTATPVANVVGVVQALVRHHLVLLR</sequence>
<dbReference type="PANTHER" id="PTHR13096:SF8">
    <property type="entry name" value="RIBOSOMAL OXYGENASE 1"/>
    <property type="match status" value="1"/>
</dbReference>
<dbReference type="Gene3D" id="2.60.120.650">
    <property type="entry name" value="Cupin"/>
    <property type="match status" value="1"/>
</dbReference>
<keyword evidence="3" id="KW-0408">Iron</keyword>
<comment type="caution">
    <text evidence="5">The sequence shown here is derived from an EMBL/GenBank/DDBJ whole genome shotgun (WGS) entry which is preliminary data.</text>
</comment>
<reference evidence="6" key="1">
    <citation type="journal article" date="2019" name="Int. J. Syst. Evol. Microbiol.">
        <title>The Global Catalogue of Microorganisms (GCM) 10K type strain sequencing project: providing services to taxonomists for standard genome sequencing and annotation.</title>
        <authorList>
            <consortium name="The Broad Institute Genomics Platform"/>
            <consortium name="The Broad Institute Genome Sequencing Center for Infectious Disease"/>
            <person name="Wu L."/>
            <person name="Ma J."/>
        </authorList>
    </citation>
    <scope>NUCLEOTIDE SEQUENCE [LARGE SCALE GENOMIC DNA]</scope>
    <source>
        <strain evidence="6">JCM 17137</strain>
    </source>
</reference>
<dbReference type="InterPro" id="IPR039994">
    <property type="entry name" value="NO66-like"/>
</dbReference>
<evidence type="ECO:0000256" key="2">
    <source>
        <dbReference type="ARBA" id="ARBA00022723"/>
    </source>
</evidence>
<keyword evidence="6" id="KW-1185">Reference proteome</keyword>
<evidence type="ECO:0000256" key="1">
    <source>
        <dbReference type="ARBA" id="ARBA00001954"/>
    </source>
</evidence>
<comment type="cofactor">
    <cofactor evidence="1">
        <name>Fe(2+)</name>
        <dbReference type="ChEBI" id="CHEBI:29033"/>
    </cofactor>
</comment>
<feature type="domain" description="JmjC" evidence="4">
    <location>
        <begin position="102"/>
        <end position="244"/>
    </location>
</feature>
<dbReference type="PROSITE" id="PS51184">
    <property type="entry name" value="JMJC"/>
    <property type="match status" value="1"/>
</dbReference>
<proteinExistence type="predicted"/>
<keyword evidence="2" id="KW-0479">Metal-binding</keyword>